<proteinExistence type="predicted"/>
<keyword evidence="4" id="KW-1185">Reference proteome</keyword>
<dbReference type="Proteomes" id="UP000659697">
    <property type="component" value="Unassembled WGS sequence"/>
</dbReference>
<keyword evidence="1" id="KW-0547">Nucleotide-binding</keyword>
<name>A0ABQ3L1W1_9ALTE</name>
<gene>
    <name evidence="3" type="ORF">GCM10010919_16960</name>
</gene>
<dbReference type="Gene3D" id="3.30.470.20">
    <property type="entry name" value="ATP-grasp fold, B domain"/>
    <property type="match status" value="1"/>
</dbReference>
<dbReference type="InterPro" id="IPR011761">
    <property type="entry name" value="ATP-grasp"/>
</dbReference>
<evidence type="ECO:0000313" key="4">
    <source>
        <dbReference type="Proteomes" id="UP000659697"/>
    </source>
</evidence>
<dbReference type="InterPro" id="IPR013815">
    <property type="entry name" value="ATP_grasp_subdomain_1"/>
</dbReference>
<keyword evidence="1" id="KW-0067">ATP-binding</keyword>
<feature type="domain" description="ATP-grasp" evidence="2">
    <location>
        <begin position="120"/>
        <end position="329"/>
    </location>
</feature>
<dbReference type="Gene3D" id="3.30.1490.20">
    <property type="entry name" value="ATP-grasp fold, A domain"/>
    <property type="match status" value="1"/>
</dbReference>
<evidence type="ECO:0000313" key="3">
    <source>
        <dbReference type="EMBL" id="GHG67916.1"/>
    </source>
</evidence>
<comment type="caution">
    <text evidence="3">The sequence shown here is derived from an EMBL/GenBank/DDBJ whole genome shotgun (WGS) entry which is preliminary data.</text>
</comment>
<sequence>MKNVIFMVGPDDNNNSKLTRDGNKLKIECSGILPILDFNLLGAADLVKYFHLFILGVHKNITLPKDVNSFKVVNLVGDADGSYNSLTAIDKFFKELALTQVVNDPGDVYKTSRTALPRLLQGLDKVKVAQTAAVNANTVSELKVAIKNSAIAYPLIVRLSGYHNSQYMSKVNDESELEALADWFSVGTKFILIEFIEGLKTADFYRKARIAVVDGKFYPQHFLSSDSWCVSVENRYNLMMQESSLRDDEQHYLESFQSDIYPKYQKTLADIHKKIGLDIYGIDCFLKENGEIVVFEANPCMDLLSMWVGPNNEYNYKIPYRAAVKEAIVNLLVR</sequence>
<evidence type="ECO:0000259" key="2">
    <source>
        <dbReference type="PROSITE" id="PS50975"/>
    </source>
</evidence>
<accession>A0ABQ3L1W1</accession>
<organism evidence="3 4">
    <name type="scientific">Alishewanella longhuensis</name>
    <dbReference type="NCBI Taxonomy" id="1091037"/>
    <lineage>
        <taxon>Bacteria</taxon>
        <taxon>Pseudomonadati</taxon>
        <taxon>Pseudomonadota</taxon>
        <taxon>Gammaproteobacteria</taxon>
        <taxon>Alteromonadales</taxon>
        <taxon>Alteromonadaceae</taxon>
        <taxon>Alishewanella</taxon>
    </lineage>
</organism>
<dbReference type="SUPFAM" id="SSF56059">
    <property type="entry name" value="Glutathione synthetase ATP-binding domain-like"/>
    <property type="match status" value="1"/>
</dbReference>
<evidence type="ECO:0000256" key="1">
    <source>
        <dbReference type="PROSITE-ProRule" id="PRU00409"/>
    </source>
</evidence>
<dbReference type="EMBL" id="BNAO01000003">
    <property type="protein sequence ID" value="GHG67916.1"/>
    <property type="molecule type" value="Genomic_DNA"/>
</dbReference>
<protein>
    <recommendedName>
        <fullName evidence="2">ATP-grasp domain-containing protein</fullName>
    </recommendedName>
</protein>
<reference evidence="4" key="1">
    <citation type="journal article" date="2019" name="Int. J. Syst. Evol. Microbiol.">
        <title>The Global Catalogue of Microorganisms (GCM) 10K type strain sequencing project: providing services to taxonomists for standard genome sequencing and annotation.</title>
        <authorList>
            <consortium name="The Broad Institute Genomics Platform"/>
            <consortium name="The Broad Institute Genome Sequencing Center for Infectious Disease"/>
            <person name="Wu L."/>
            <person name="Ma J."/>
        </authorList>
    </citation>
    <scope>NUCLEOTIDE SEQUENCE [LARGE SCALE GENOMIC DNA]</scope>
    <source>
        <strain evidence="4">CGMCC 1.7003</strain>
    </source>
</reference>
<dbReference type="RefSeq" id="WP_189432249.1">
    <property type="nucleotide sequence ID" value="NZ_BNAO01000003.1"/>
</dbReference>
<dbReference type="PROSITE" id="PS50975">
    <property type="entry name" value="ATP_GRASP"/>
    <property type="match status" value="1"/>
</dbReference>